<dbReference type="Proteomes" id="UP000219353">
    <property type="component" value="Unassembled WGS sequence"/>
</dbReference>
<evidence type="ECO:0000313" key="3">
    <source>
        <dbReference type="EMBL" id="SNY43442.1"/>
    </source>
</evidence>
<accession>A0A285I613</accession>
<dbReference type="EMBL" id="OBEB01000001">
    <property type="protein sequence ID" value="SNY43442.1"/>
    <property type="molecule type" value="Genomic_DNA"/>
</dbReference>
<feature type="domain" description="YdbS-like PH" evidence="2">
    <location>
        <begin position="95"/>
        <end position="170"/>
    </location>
</feature>
<sequence length="184" mass="21279">MSTEGVFSNTQLLSEQLTPLQALQPEPLARRYRLLRQGVNAVFFSLLWLLVFGSWLQPWWALPADMAPLVFHALWFIPLLGLLRAAYRWQADKHKHFALREHDISYSSGIFFRKMITQPVVRVQHIELKQGPLERKTALARLQLFSAGGALHTFEIPGLDLTQAQQIRQFVLQHKDALQDEQQQ</sequence>
<dbReference type="Pfam" id="PF03703">
    <property type="entry name" value="bPH_2"/>
    <property type="match status" value="1"/>
</dbReference>
<dbReference type="PANTHER" id="PTHR34473:SF2">
    <property type="entry name" value="UPF0699 TRANSMEMBRANE PROTEIN YDBT"/>
    <property type="match status" value="1"/>
</dbReference>
<keyword evidence="1" id="KW-0472">Membrane</keyword>
<name>A0A285I613_9GAMM</name>
<evidence type="ECO:0000259" key="2">
    <source>
        <dbReference type="Pfam" id="PF03703"/>
    </source>
</evidence>
<keyword evidence="1" id="KW-1133">Transmembrane helix</keyword>
<keyword evidence="4" id="KW-1185">Reference proteome</keyword>
<reference evidence="4" key="1">
    <citation type="submission" date="2017-09" db="EMBL/GenBank/DDBJ databases">
        <authorList>
            <person name="Varghese N."/>
            <person name="Submissions S."/>
        </authorList>
    </citation>
    <scope>NUCLEOTIDE SEQUENCE [LARGE SCALE GENOMIC DNA]</scope>
    <source>
        <strain evidence="4">CGMCC 1.12461</strain>
    </source>
</reference>
<dbReference type="AlphaFoldDB" id="A0A285I613"/>
<organism evidence="3 4">
    <name type="scientific">Arsukibacterium tuosuense</name>
    <dbReference type="NCBI Taxonomy" id="1323745"/>
    <lineage>
        <taxon>Bacteria</taxon>
        <taxon>Pseudomonadati</taxon>
        <taxon>Pseudomonadota</taxon>
        <taxon>Gammaproteobacteria</taxon>
        <taxon>Chromatiales</taxon>
        <taxon>Chromatiaceae</taxon>
        <taxon>Arsukibacterium</taxon>
    </lineage>
</organism>
<dbReference type="PANTHER" id="PTHR34473">
    <property type="entry name" value="UPF0699 TRANSMEMBRANE PROTEIN YDBS"/>
    <property type="match status" value="1"/>
</dbReference>
<feature type="transmembrane region" description="Helical" evidence="1">
    <location>
        <begin position="38"/>
        <end position="57"/>
    </location>
</feature>
<keyword evidence="1" id="KW-0812">Transmembrane</keyword>
<protein>
    <recommendedName>
        <fullName evidence="2">YdbS-like PH domain-containing protein</fullName>
    </recommendedName>
</protein>
<evidence type="ECO:0000313" key="4">
    <source>
        <dbReference type="Proteomes" id="UP000219353"/>
    </source>
</evidence>
<feature type="transmembrane region" description="Helical" evidence="1">
    <location>
        <begin position="69"/>
        <end position="87"/>
    </location>
</feature>
<dbReference type="RefSeq" id="WP_212682309.1">
    <property type="nucleotide sequence ID" value="NZ_OBEB01000001.1"/>
</dbReference>
<dbReference type="InterPro" id="IPR005182">
    <property type="entry name" value="YdbS-like_PH"/>
</dbReference>
<proteinExistence type="predicted"/>
<evidence type="ECO:0000256" key="1">
    <source>
        <dbReference type="SAM" id="Phobius"/>
    </source>
</evidence>
<gene>
    <name evidence="3" type="ORF">SAMN06297280_0589</name>
</gene>